<organism evidence="3 4">
    <name type="scientific">Lachnellula arida</name>
    <dbReference type="NCBI Taxonomy" id="1316785"/>
    <lineage>
        <taxon>Eukaryota</taxon>
        <taxon>Fungi</taxon>
        <taxon>Dikarya</taxon>
        <taxon>Ascomycota</taxon>
        <taxon>Pezizomycotina</taxon>
        <taxon>Leotiomycetes</taxon>
        <taxon>Helotiales</taxon>
        <taxon>Lachnaceae</taxon>
        <taxon>Lachnellula</taxon>
    </lineage>
</organism>
<reference evidence="3 4" key="1">
    <citation type="submission" date="2018-05" db="EMBL/GenBank/DDBJ databases">
        <title>Whole genome sequencing for identification of molecular markers to develop diagnostic detection tools for the regulated plant pathogen Lachnellula willkommii.</title>
        <authorList>
            <person name="Giroux E."/>
            <person name="Bilodeau G."/>
        </authorList>
    </citation>
    <scope>NUCLEOTIDE SEQUENCE [LARGE SCALE GENOMIC DNA]</scope>
    <source>
        <strain evidence="3 4">CBS 203.66</strain>
    </source>
</reference>
<dbReference type="AlphaFoldDB" id="A0A8T9B584"/>
<protein>
    <recommendedName>
        <fullName evidence="2">BTB domain-containing protein</fullName>
    </recommendedName>
</protein>
<dbReference type="SUPFAM" id="SSF54695">
    <property type="entry name" value="POZ domain"/>
    <property type="match status" value="1"/>
</dbReference>
<evidence type="ECO:0000259" key="2">
    <source>
        <dbReference type="PROSITE" id="PS50097"/>
    </source>
</evidence>
<dbReference type="Gene3D" id="3.30.710.10">
    <property type="entry name" value="Potassium Channel Kv1.1, Chain A"/>
    <property type="match status" value="1"/>
</dbReference>
<feature type="domain" description="BTB" evidence="2">
    <location>
        <begin position="50"/>
        <end position="124"/>
    </location>
</feature>
<evidence type="ECO:0000256" key="1">
    <source>
        <dbReference type="SAM" id="MobiDB-lite"/>
    </source>
</evidence>
<evidence type="ECO:0000313" key="4">
    <source>
        <dbReference type="Proteomes" id="UP000469559"/>
    </source>
</evidence>
<dbReference type="SMART" id="SM00225">
    <property type="entry name" value="BTB"/>
    <property type="match status" value="1"/>
</dbReference>
<gene>
    <name evidence="3" type="ORF">LARI1_G008224</name>
</gene>
<keyword evidence="4" id="KW-1185">Reference proteome</keyword>
<feature type="region of interest" description="Disordered" evidence="1">
    <location>
        <begin position="1"/>
        <end position="28"/>
    </location>
</feature>
<dbReference type="Pfam" id="PF00651">
    <property type="entry name" value="BTB"/>
    <property type="match status" value="1"/>
</dbReference>
<dbReference type="EMBL" id="QGMF01000548">
    <property type="protein sequence ID" value="TVY15164.1"/>
    <property type="molecule type" value="Genomic_DNA"/>
</dbReference>
<dbReference type="InterPro" id="IPR011333">
    <property type="entry name" value="SKP1/BTB/POZ_sf"/>
</dbReference>
<dbReference type="CDD" id="cd18186">
    <property type="entry name" value="BTB_POZ_ZBTB_KLHL-like"/>
    <property type="match status" value="1"/>
</dbReference>
<feature type="compositionally biased region" description="Low complexity" evidence="1">
    <location>
        <begin position="1"/>
        <end position="25"/>
    </location>
</feature>
<evidence type="ECO:0000313" key="3">
    <source>
        <dbReference type="EMBL" id="TVY15164.1"/>
    </source>
</evidence>
<proteinExistence type="predicted"/>
<accession>A0A8T9B584</accession>
<dbReference type="OrthoDB" id="194443at2759"/>
<comment type="caution">
    <text evidence="3">The sequence shown here is derived from an EMBL/GenBank/DDBJ whole genome shotgun (WGS) entry which is preliminary data.</text>
</comment>
<dbReference type="PANTHER" id="PTHR47843">
    <property type="entry name" value="BTB DOMAIN-CONTAINING PROTEIN-RELATED"/>
    <property type="match status" value="1"/>
</dbReference>
<sequence length="316" mass="34684">MSTNNMSTSSMSTNNMSTNNMSANNDPKSMSDALPYDDFMKSLLPMFSGPQVTIRVGENGPAYHISKNILCTNSPYFSAMFAAGHFKEGAEDSAVLEEIEGVVTPGSFQALVQWLYRGRVTFPVSLEPKEEISQILEFVRLADMAGVTGVDDAMSERLRAQPVDVPPPPNSHPIPSYPPTWYPQPPLPPNAQPLPPHFAQNFPFNAQAMGMAPRHPNHPPPQTSSHRTPGQNTAYITSLHIAHASELHPDNPVRRMVAKAAVEGYLRNPDFEFQDNVTDTPSFARDLLREVQETLHGPEAGYFVDPITGKAFLVGS</sequence>
<dbReference type="PROSITE" id="PS50097">
    <property type="entry name" value="BTB"/>
    <property type="match status" value="1"/>
</dbReference>
<name>A0A8T9B584_9HELO</name>
<dbReference type="InterPro" id="IPR000210">
    <property type="entry name" value="BTB/POZ_dom"/>
</dbReference>
<dbReference type="Proteomes" id="UP000469559">
    <property type="component" value="Unassembled WGS sequence"/>
</dbReference>